<feature type="signal peptide" evidence="4">
    <location>
        <begin position="1"/>
        <end position="25"/>
    </location>
</feature>
<dbReference type="Proteomes" id="UP000675920">
    <property type="component" value="Unplaced"/>
</dbReference>
<organism evidence="5 6">
    <name type="scientific">Derxia gummosa DSM 723</name>
    <dbReference type="NCBI Taxonomy" id="1121388"/>
    <lineage>
        <taxon>Bacteria</taxon>
        <taxon>Pseudomonadati</taxon>
        <taxon>Pseudomonadota</taxon>
        <taxon>Betaproteobacteria</taxon>
        <taxon>Burkholderiales</taxon>
        <taxon>Alcaligenaceae</taxon>
        <taxon>Derxia</taxon>
    </lineage>
</organism>
<evidence type="ECO:0000313" key="5">
    <source>
        <dbReference type="Proteomes" id="UP000675920"/>
    </source>
</evidence>
<dbReference type="InterPro" id="IPR038404">
    <property type="entry name" value="TRAP_DctP_sf"/>
</dbReference>
<dbReference type="GO" id="GO:0055085">
    <property type="term" value="P:transmembrane transport"/>
    <property type="evidence" value="ECO:0007669"/>
    <property type="project" value="InterPro"/>
</dbReference>
<keyword evidence="5" id="KW-1185">Reference proteome</keyword>
<dbReference type="SUPFAM" id="SSF53850">
    <property type="entry name" value="Periplasmic binding protein-like II"/>
    <property type="match status" value="1"/>
</dbReference>
<dbReference type="InterPro" id="IPR018389">
    <property type="entry name" value="DctP_fam"/>
</dbReference>
<proteinExistence type="inferred from homology"/>
<dbReference type="RefSeq" id="WP_028311724.1">
    <property type="nucleotide sequence ID" value="NZ_AXWS01000013.1"/>
</dbReference>
<dbReference type="AlphaFoldDB" id="A0A8B6X4L7"/>
<gene>
    <name evidence="6" type="primary">dctP</name>
</gene>
<protein>
    <submittedName>
        <fullName evidence="6">TRAP transporter substrate-binding protein DctP</fullName>
    </submittedName>
</protein>
<keyword evidence="2" id="KW-0813">Transport</keyword>
<dbReference type="Gene3D" id="3.40.190.170">
    <property type="entry name" value="Bacterial extracellular solute-binding protein, family 7"/>
    <property type="match status" value="1"/>
</dbReference>
<dbReference type="PANTHER" id="PTHR33376">
    <property type="match status" value="1"/>
</dbReference>
<reference evidence="6" key="2">
    <citation type="submission" date="2025-08" db="UniProtKB">
        <authorList>
            <consortium name="RefSeq"/>
        </authorList>
    </citation>
    <scope>IDENTIFICATION</scope>
</reference>
<dbReference type="NCBIfam" id="NF037995">
    <property type="entry name" value="TRAP_S1"/>
    <property type="match status" value="1"/>
</dbReference>
<keyword evidence="3 4" id="KW-0732">Signal</keyword>
<reference evidence="6" key="1">
    <citation type="journal article" date="2012" name="J. Mol. Biol.">
        <title>Structural, bioinformatic, and in vivo analyses of two Treponema pallidum lipoproteins reveal a unique TRAP transporter.</title>
        <authorList>
            <person name="Deka R.K."/>
            <person name="Brautigam C.A."/>
            <person name="Goldberg M."/>
            <person name="Schuck P."/>
            <person name="Tomchick D.R."/>
            <person name="Norgard M.V."/>
        </authorList>
    </citation>
    <scope>NUCLEOTIDE SEQUENCE</scope>
</reference>
<dbReference type="Pfam" id="PF03480">
    <property type="entry name" value="DctP"/>
    <property type="match status" value="1"/>
</dbReference>
<evidence type="ECO:0000256" key="2">
    <source>
        <dbReference type="ARBA" id="ARBA00022448"/>
    </source>
</evidence>
<dbReference type="PANTHER" id="PTHR33376:SF7">
    <property type="entry name" value="C4-DICARBOXYLATE-BINDING PROTEIN DCTB"/>
    <property type="match status" value="1"/>
</dbReference>
<evidence type="ECO:0000256" key="3">
    <source>
        <dbReference type="ARBA" id="ARBA00022729"/>
    </source>
</evidence>
<evidence type="ECO:0000313" key="6">
    <source>
        <dbReference type="RefSeq" id="WP_028311724.1"/>
    </source>
</evidence>
<feature type="chain" id="PRO_5034577946" evidence="4">
    <location>
        <begin position="26"/>
        <end position="331"/>
    </location>
</feature>
<name>A0A8B6X4L7_9BURK</name>
<sequence>MNPFRPLRRHLLAFACCVVAGHAQAADYTMRISHQFPPLHQVAKAMESFASDARAATGGRVEVQVFGAEQLYKANQNHAAVARGQVEAAVISNFTWGSTVPEMNLSSIPFLIARADQLRRFPGSEAAKLLDGKLEATGVRNLAWLVDANDALFTSSKAPLIAPADFRGVKIRGFSKLVDHGFAAMGATPVTMPGSEVYQALQSGVIDAGVTGVAAGHSRRYYEVQKYGVACAFQTVYDNLVVNPAWWAKLPADLQAALRQAAAKAEAGLLPNDNSVAAEDVKRLREKGMEVTVLTPAQEKALADVMQPPVIKAFVESTPDGARLVELVRKL</sequence>
<evidence type="ECO:0000256" key="1">
    <source>
        <dbReference type="ARBA" id="ARBA00009023"/>
    </source>
</evidence>
<comment type="similarity">
    <text evidence="1">Belongs to the bacterial solute-binding protein 7 family.</text>
</comment>
<accession>A0A8B6X4L7</accession>
<dbReference type="OrthoDB" id="9794826at2"/>
<evidence type="ECO:0000256" key="4">
    <source>
        <dbReference type="SAM" id="SignalP"/>
    </source>
</evidence>